<organism evidence="1">
    <name type="scientific">mine drainage metagenome</name>
    <dbReference type="NCBI Taxonomy" id="410659"/>
    <lineage>
        <taxon>unclassified sequences</taxon>
        <taxon>metagenomes</taxon>
        <taxon>ecological metagenomes</taxon>
    </lineage>
</organism>
<comment type="caution">
    <text evidence="1">The sequence shown here is derived from an EMBL/GenBank/DDBJ whole genome shotgun (WGS) entry which is preliminary data.</text>
</comment>
<dbReference type="AlphaFoldDB" id="A0A1J5PS02"/>
<dbReference type="AntiFam" id="ANF00095">
    <property type="entry name" value="Shadow ORF (opposite ABC transporters)"/>
</dbReference>
<proteinExistence type="predicted"/>
<gene>
    <name evidence="1" type="ORF">GALL_480250</name>
</gene>
<reference evidence="1" key="1">
    <citation type="submission" date="2016-10" db="EMBL/GenBank/DDBJ databases">
        <title>Sequence of Gallionella enrichment culture.</title>
        <authorList>
            <person name="Poehlein A."/>
            <person name="Muehling M."/>
            <person name="Daniel R."/>
        </authorList>
    </citation>
    <scope>NUCLEOTIDE SEQUENCE</scope>
</reference>
<protein>
    <submittedName>
        <fullName evidence="1">Uncharacterized protein</fullName>
    </submittedName>
</protein>
<dbReference type="EMBL" id="MLJW01004242">
    <property type="protein sequence ID" value="OIQ70364.1"/>
    <property type="molecule type" value="Genomic_DNA"/>
</dbReference>
<name>A0A1J5PS02_9ZZZZ</name>
<accession>A0A1J5PS02</accession>
<evidence type="ECO:0000313" key="1">
    <source>
        <dbReference type="EMBL" id="OIQ70364.1"/>
    </source>
</evidence>
<sequence>MCHVNDRHPGVGMGLLDAPTQLEFHLRVNHREWLIHQNGGYVVAHQAAPERDQLFFIDGQIAGWSPQS</sequence>